<keyword evidence="3" id="KW-1185">Reference proteome</keyword>
<organism evidence="2 3">
    <name type="scientific">Papaver atlanticum</name>
    <dbReference type="NCBI Taxonomy" id="357466"/>
    <lineage>
        <taxon>Eukaryota</taxon>
        <taxon>Viridiplantae</taxon>
        <taxon>Streptophyta</taxon>
        <taxon>Embryophyta</taxon>
        <taxon>Tracheophyta</taxon>
        <taxon>Spermatophyta</taxon>
        <taxon>Magnoliopsida</taxon>
        <taxon>Ranunculales</taxon>
        <taxon>Papaveraceae</taxon>
        <taxon>Papaveroideae</taxon>
        <taxon>Papaver</taxon>
    </lineage>
</organism>
<protein>
    <submittedName>
        <fullName evidence="2">Uncharacterized protein</fullName>
    </submittedName>
</protein>
<dbReference type="AlphaFoldDB" id="A0AAD4SPS5"/>
<evidence type="ECO:0000313" key="2">
    <source>
        <dbReference type="EMBL" id="KAI3917548.1"/>
    </source>
</evidence>
<feature type="region of interest" description="Disordered" evidence="1">
    <location>
        <begin position="34"/>
        <end position="71"/>
    </location>
</feature>
<proteinExistence type="predicted"/>
<sequence>EDYENLYTLDSRVLLSPFKFSGPIVDNPCNCSSSEENLSPNYEPTSGCPGNLTRLKEQKPKEFGRDGAAGL</sequence>
<feature type="compositionally biased region" description="Polar residues" evidence="1">
    <location>
        <begin position="34"/>
        <end position="44"/>
    </location>
</feature>
<gene>
    <name evidence="2" type="ORF">MKW98_021310</name>
</gene>
<accession>A0AAD4SPS5</accession>
<comment type="caution">
    <text evidence="2">The sequence shown here is derived from an EMBL/GenBank/DDBJ whole genome shotgun (WGS) entry which is preliminary data.</text>
</comment>
<dbReference type="Proteomes" id="UP001202328">
    <property type="component" value="Unassembled WGS sequence"/>
</dbReference>
<evidence type="ECO:0000256" key="1">
    <source>
        <dbReference type="SAM" id="MobiDB-lite"/>
    </source>
</evidence>
<feature type="non-terminal residue" evidence="2">
    <location>
        <position position="71"/>
    </location>
</feature>
<dbReference type="EMBL" id="JAJJMB010008983">
    <property type="protein sequence ID" value="KAI3917548.1"/>
    <property type="molecule type" value="Genomic_DNA"/>
</dbReference>
<reference evidence="2" key="1">
    <citation type="submission" date="2022-04" db="EMBL/GenBank/DDBJ databases">
        <title>A functionally conserved STORR gene fusion in Papaver species that diverged 16.8 million years ago.</title>
        <authorList>
            <person name="Catania T."/>
        </authorList>
    </citation>
    <scope>NUCLEOTIDE SEQUENCE</scope>
    <source>
        <strain evidence="2">S-188037</strain>
    </source>
</reference>
<feature type="compositionally biased region" description="Basic and acidic residues" evidence="1">
    <location>
        <begin position="54"/>
        <end position="65"/>
    </location>
</feature>
<name>A0AAD4SPS5_9MAGN</name>
<evidence type="ECO:0000313" key="3">
    <source>
        <dbReference type="Proteomes" id="UP001202328"/>
    </source>
</evidence>